<dbReference type="KEGG" id="rbc:BN938_2575"/>
<dbReference type="SUPFAM" id="SSF51206">
    <property type="entry name" value="cAMP-binding domain-like"/>
    <property type="match status" value="1"/>
</dbReference>
<keyword evidence="2" id="KW-0238">DNA-binding</keyword>
<protein>
    <submittedName>
        <fullName evidence="5">Hcp transcriptional regulator HcpR (Crp/Fnr family)</fullName>
    </submittedName>
</protein>
<reference evidence="5 6" key="1">
    <citation type="journal article" date="2015" name="Genome Announc.">
        <title>Complete Genome Sequence of the Novel Leech Symbiont Mucinivorans hirudinis M3T.</title>
        <authorList>
            <person name="Nelson M.C."/>
            <person name="Bomar L."/>
            <person name="Graf J."/>
        </authorList>
    </citation>
    <scope>NUCLEOTIDE SEQUENCE [LARGE SCALE GENOMIC DNA]</scope>
    <source>
        <strain evidence="6">M3</strain>
    </source>
</reference>
<accession>A0A060RAH9</accession>
<evidence type="ECO:0000313" key="6">
    <source>
        <dbReference type="Proteomes" id="UP000027616"/>
    </source>
</evidence>
<dbReference type="eggNOG" id="COG0664">
    <property type="taxonomic scope" value="Bacteria"/>
</dbReference>
<evidence type="ECO:0000256" key="2">
    <source>
        <dbReference type="ARBA" id="ARBA00023125"/>
    </source>
</evidence>
<evidence type="ECO:0000259" key="4">
    <source>
        <dbReference type="PROSITE" id="PS50042"/>
    </source>
</evidence>
<dbReference type="InterPro" id="IPR012318">
    <property type="entry name" value="HTH_CRP"/>
</dbReference>
<dbReference type="InterPro" id="IPR036390">
    <property type="entry name" value="WH_DNA-bd_sf"/>
</dbReference>
<feature type="domain" description="Cyclic nucleotide-binding" evidence="4">
    <location>
        <begin position="10"/>
        <end position="133"/>
    </location>
</feature>
<gene>
    <name evidence="5" type="ORF">BN938_2575</name>
</gene>
<evidence type="ECO:0000256" key="3">
    <source>
        <dbReference type="ARBA" id="ARBA00023163"/>
    </source>
</evidence>
<evidence type="ECO:0000256" key="1">
    <source>
        <dbReference type="ARBA" id="ARBA00023015"/>
    </source>
</evidence>
<organism evidence="5 6">
    <name type="scientific">Mucinivorans hirudinis</name>
    <dbReference type="NCBI Taxonomy" id="1433126"/>
    <lineage>
        <taxon>Bacteria</taxon>
        <taxon>Pseudomonadati</taxon>
        <taxon>Bacteroidota</taxon>
        <taxon>Bacteroidia</taxon>
        <taxon>Bacteroidales</taxon>
        <taxon>Rikenellaceae</taxon>
        <taxon>Mucinivorans</taxon>
    </lineage>
</organism>
<dbReference type="SUPFAM" id="SSF46785">
    <property type="entry name" value="Winged helix' DNA-binding domain"/>
    <property type="match status" value="1"/>
</dbReference>
<keyword evidence="3" id="KW-0804">Transcription</keyword>
<dbReference type="STRING" id="1433126.BN938_2575"/>
<dbReference type="Pfam" id="PF13545">
    <property type="entry name" value="HTH_Crp_2"/>
    <property type="match status" value="1"/>
</dbReference>
<dbReference type="InterPro" id="IPR018490">
    <property type="entry name" value="cNMP-bd_dom_sf"/>
</dbReference>
<dbReference type="OrthoDB" id="1116216at2"/>
<dbReference type="InterPro" id="IPR000595">
    <property type="entry name" value="cNMP-bd_dom"/>
</dbReference>
<dbReference type="PROSITE" id="PS50042">
    <property type="entry name" value="CNMP_BINDING_3"/>
    <property type="match status" value="1"/>
</dbReference>
<sequence length="218" mass="24396">MIEILKKCPLFIGLDGETIERLLASSSYMINRYEQNALIARRDTAYSGLLIIVEGSVRGTIMQSNGNERVIDIIGAGQLIAPAFLFGGYNRLPIDVYANETVRIMTLHRGSLFEMMQDNTVVLSNFIDIVSNRANFFSRKIYALTVLMLKEKVAGYLYGLAVHDSELKLDIAAMALALDTTRESCVQTLSELERKGLIKVEGELVYILNREAIRQLVV</sequence>
<dbReference type="EMBL" id="HG934468">
    <property type="protein sequence ID" value="CDN32645.1"/>
    <property type="molecule type" value="Genomic_DNA"/>
</dbReference>
<evidence type="ECO:0000313" key="5">
    <source>
        <dbReference type="EMBL" id="CDN32645.1"/>
    </source>
</evidence>
<dbReference type="AlphaFoldDB" id="A0A060RAH9"/>
<dbReference type="Pfam" id="PF00027">
    <property type="entry name" value="cNMP_binding"/>
    <property type="match status" value="1"/>
</dbReference>
<dbReference type="Proteomes" id="UP000027616">
    <property type="component" value="Chromosome I"/>
</dbReference>
<dbReference type="GO" id="GO:0003677">
    <property type="term" value="F:DNA binding"/>
    <property type="evidence" value="ECO:0007669"/>
    <property type="project" value="UniProtKB-KW"/>
</dbReference>
<dbReference type="InterPro" id="IPR014710">
    <property type="entry name" value="RmlC-like_jellyroll"/>
</dbReference>
<keyword evidence="1" id="KW-0805">Transcription regulation</keyword>
<proteinExistence type="predicted"/>
<dbReference type="HOGENOM" id="CLU_075053_4_1_10"/>
<dbReference type="GO" id="GO:0006355">
    <property type="term" value="P:regulation of DNA-templated transcription"/>
    <property type="evidence" value="ECO:0007669"/>
    <property type="project" value="InterPro"/>
</dbReference>
<keyword evidence="6" id="KW-1185">Reference proteome</keyword>
<dbReference type="Gene3D" id="2.60.120.10">
    <property type="entry name" value="Jelly Rolls"/>
    <property type="match status" value="1"/>
</dbReference>
<dbReference type="CDD" id="cd00038">
    <property type="entry name" value="CAP_ED"/>
    <property type="match status" value="1"/>
</dbReference>
<name>A0A060RAH9_9BACT</name>